<dbReference type="EMBL" id="JBHLYQ010000063">
    <property type="protein sequence ID" value="MFC0082007.1"/>
    <property type="molecule type" value="Genomic_DNA"/>
</dbReference>
<comment type="similarity">
    <text evidence="3">Belongs to the metallo-dependent hydrolases superfamily. Phosphotriesterase family.</text>
</comment>
<dbReference type="Pfam" id="PF02126">
    <property type="entry name" value="PTE"/>
    <property type="match status" value="1"/>
</dbReference>
<dbReference type="PROSITE" id="PS51347">
    <property type="entry name" value="PHOSPHOTRIESTERASE_2"/>
    <property type="match status" value="1"/>
</dbReference>
<comment type="caution">
    <text evidence="4">The sequence shown here is derived from an EMBL/GenBank/DDBJ whole genome shotgun (WGS) entry which is preliminary data.</text>
</comment>
<dbReference type="RefSeq" id="WP_377789382.1">
    <property type="nucleotide sequence ID" value="NZ_JBHLYQ010000063.1"/>
</dbReference>
<dbReference type="PROSITE" id="PS01322">
    <property type="entry name" value="PHOSPHOTRIESTERASE_1"/>
    <property type="match status" value="1"/>
</dbReference>
<feature type="modified residue" description="N6-carboxylysine" evidence="3">
    <location>
        <position position="144"/>
    </location>
</feature>
<dbReference type="PANTHER" id="PTHR10819">
    <property type="entry name" value="PHOSPHOTRIESTERASE-RELATED"/>
    <property type="match status" value="1"/>
</dbReference>
<gene>
    <name evidence="4" type="ORF">ACFFRE_07580</name>
</gene>
<evidence type="ECO:0000313" key="5">
    <source>
        <dbReference type="Proteomes" id="UP001589788"/>
    </source>
</evidence>
<keyword evidence="2" id="KW-0378">Hydrolase</keyword>
<name>A0ABV6C4W4_9ACTN</name>
<proteinExistence type="inferred from homology"/>
<organism evidence="4 5">
    <name type="scientific">Aciditerrimonas ferrireducens</name>
    <dbReference type="NCBI Taxonomy" id="667306"/>
    <lineage>
        <taxon>Bacteria</taxon>
        <taxon>Bacillati</taxon>
        <taxon>Actinomycetota</taxon>
        <taxon>Acidimicrobiia</taxon>
        <taxon>Acidimicrobiales</taxon>
        <taxon>Acidimicrobiaceae</taxon>
        <taxon>Aciditerrimonas</taxon>
    </lineage>
</organism>
<protein>
    <submittedName>
        <fullName evidence="4">Phosphotriesterase</fullName>
    </submittedName>
</protein>
<dbReference type="CDD" id="cd00530">
    <property type="entry name" value="PTE"/>
    <property type="match status" value="1"/>
</dbReference>
<dbReference type="InterPro" id="IPR017947">
    <property type="entry name" value="AryldialkylPase_Zn-BS"/>
</dbReference>
<dbReference type="SUPFAM" id="SSF51556">
    <property type="entry name" value="Metallo-dependent hydrolases"/>
    <property type="match status" value="1"/>
</dbReference>
<dbReference type="PANTHER" id="PTHR10819:SF3">
    <property type="entry name" value="PHOSPHOTRIESTERASE-RELATED PROTEIN"/>
    <property type="match status" value="1"/>
</dbReference>
<reference evidence="4 5" key="1">
    <citation type="submission" date="2024-09" db="EMBL/GenBank/DDBJ databases">
        <authorList>
            <person name="Sun Q."/>
            <person name="Mori K."/>
        </authorList>
    </citation>
    <scope>NUCLEOTIDE SEQUENCE [LARGE SCALE GENOMIC DNA]</scope>
    <source>
        <strain evidence="4 5">JCM 15389</strain>
    </source>
</reference>
<keyword evidence="5" id="KW-1185">Reference proteome</keyword>
<dbReference type="InterPro" id="IPR032466">
    <property type="entry name" value="Metal_Hydrolase"/>
</dbReference>
<dbReference type="InterPro" id="IPR001559">
    <property type="entry name" value="Phosphotriesterase"/>
</dbReference>
<evidence type="ECO:0000256" key="1">
    <source>
        <dbReference type="ARBA" id="ARBA00022723"/>
    </source>
</evidence>
<dbReference type="Gene3D" id="3.20.20.140">
    <property type="entry name" value="Metal-dependent hydrolases"/>
    <property type="match status" value="1"/>
</dbReference>
<evidence type="ECO:0000256" key="2">
    <source>
        <dbReference type="ARBA" id="ARBA00022801"/>
    </source>
</evidence>
<accession>A0ABV6C4W4</accession>
<evidence type="ECO:0000313" key="4">
    <source>
        <dbReference type="EMBL" id="MFC0082007.1"/>
    </source>
</evidence>
<sequence>MATVETVRGPVDTAALGTTLMHEHVFVLTPDMLQNYPAGWDEELKVADAVEKLRRLKAQGVDTIVDPTVVGLGRYIPRIQRVNEQVDLHIVVATGLYTYRDVPFPLHYVGPGTLLDGEEPLVQLFVSDITDGIAGTGVKAAFLKCAIDEPGLTPGVERVMRAVAKAHRATGAPITVHTNVHNRSGLEVQRVLREEGVDLTRVVIGHSGDSTDLDYLRQLADAGSILGMDRFGLDILLPFEQRVETVVRLCTEGYADRMVLSQDASCYIDWFPAGLVEQFAPNWHYEHVLRDVVPALRERGVSEDQIRTMLVENPRRYFEHVEPY</sequence>
<keyword evidence="1" id="KW-0479">Metal-binding</keyword>
<evidence type="ECO:0000256" key="3">
    <source>
        <dbReference type="PROSITE-ProRule" id="PRU00679"/>
    </source>
</evidence>
<dbReference type="Proteomes" id="UP001589788">
    <property type="component" value="Unassembled WGS sequence"/>
</dbReference>